<dbReference type="PROSITE" id="PS50048">
    <property type="entry name" value="ZN2_CY6_FUNGAL_2"/>
    <property type="match status" value="1"/>
</dbReference>
<dbReference type="SMART" id="SM00066">
    <property type="entry name" value="GAL4"/>
    <property type="match status" value="1"/>
</dbReference>
<evidence type="ECO:0000259" key="5">
    <source>
        <dbReference type="PROSITE" id="PS50048"/>
    </source>
</evidence>
<dbReference type="Proteomes" id="UP000027920">
    <property type="component" value="Unassembled WGS sequence"/>
</dbReference>
<keyword evidence="1" id="KW-0805">Transcription regulation</keyword>
<keyword evidence="7" id="KW-1185">Reference proteome</keyword>
<reference evidence="6 7" key="1">
    <citation type="submission" date="2013-03" db="EMBL/GenBank/DDBJ databases">
        <title>The Genome Sequence of Exophiala aquamarina CBS 119918.</title>
        <authorList>
            <consortium name="The Broad Institute Genomics Platform"/>
            <person name="Cuomo C."/>
            <person name="de Hoog S."/>
            <person name="Gorbushina A."/>
            <person name="Walker B."/>
            <person name="Young S.K."/>
            <person name="Zeng Q."/>
            <person name="Gargeya S."/>
            <person name="Fitzgerald M."/>
            <person name="Haas B."/>
            <person name="Abouelleil A."/>
            <person name="Allen A.W."/>
            <person name="Alvarado L."/>
            <person name="Arachchi H.M."/>
            <person name="Berlin A.M."/>
            <person name="Chapman S.B."/>
            <person name="Gainer-Dewar J."/>
            <person name="Goldberg J."/>
            <person name="Griggs A."/>
            <person name="Gujja S."/>
            <person name="Hansen M."/>
            <person name="Howarth C."/>
            <person name="Imamovic A."/>
            <person name="Ireland A."/>
            <person name="Larimer J."/>
            <person name="McCowan C."/>
            <person name="Murphy C."/>
            <person name="Pearson M."/>
            <person name="Poon T.W."/>
            <person name="Priest M."/>
            <person name="Roberts A."/>
            <person name="Saif S."/>
            <person name="Shea T."/>
            <person name="Sisk P."/>
            <person name="Sykes S."/>
            <person name="Wortman J."/>
            <person name="Nusbaum C."/>
            <person name="Birren B."/>
        </authorList>
    </citation>
    <scope>NUCLEOTIDE SEQUENCE [LARGE SCALE GENOMIC DNA]</scope>
    <source>
        <strain evidence="6 7">CBS 119918</strain>
    </source>
</reference>
<evidence type="ECO:0000256" key="3">
    <source>
        <dbReference type="ARBA" id="ARBA00023163"/>
    </source>
</evidence>
<keyword evidence="3" id="KW-0804">Transcription</keyword>
<dbReference type="Pfam" id="PF11951">
    <property type="entry name" value="Fungal_trans_2"/>
    <property type="match status" value="1"/>
</dbReference>
<dbReference type="InterPro" id="IPR036864">
    <property type="entry name" value="Zn2-C6_fun-type_DNA-bd_sf"/>
</dbReference>
<dbReference type="OrthoDB" id="5429770at2759"/>
<dbReference type="STRING" id="1182545.A0A072NUS7"/>
<dbReference type="GO" id="GO:0003677">
    <property type="term" value="F:DNA binding"/>
    <property type="evidence" value="ECO:0007669"/>
    <property type="project" value="UniProtKB-KW"/>
</dbReference>
<name>A0A072NUS7_9EURO</name>
<dbReference type="RefSeq" id="XP_013253956.1">
    <property type="nucleotide sequence ID" value="XM_013398502.1"/>
</dbReference>
<dbReference type="HOGENOM" id="CLU_013866_6_2_1"/>
<dbReference type="CDD" id="cd00067">
    <property type="entry name" value="GAL4"/>
    <property type="match status" value="1"/>
</dbReference>
<dbReference type="PANTHER" id="PTHR38791">
    <property type="entry name" value="ZN(II)2CYS6 TRANSCRIPTION FACTOR (EUROFUNG)-RELATED-RELATED"/>
    <property type="match status" value="1"/>
</dbReference>
<evidence type="ECO:0000313" key="6">
    <source>
        <dbReference type="EMBL" id="KEF51366.1"/>
    </source>
</evidence>
<dbReference type="AlphaFoldDB" id="A0A072NUS7"/>
<dbReference type="InterPro" id="IPR001138">
    <property type="entry name" value="Zn2Cys6_DnaBD"/>
</dbReference>
<evidence type="ECO:0000256" key="4">
    <source>
        <dbReference type="ARBA" id="ARBA00023242"/>
    </source>
</evidence>
<dbReference type="GO" id="GO:0008270">
    <property type="term" value="F:zinc ion binding"/>
    <property type="evidence" value="ECO:0007669"/>
    <property type="project" value="InterPro"/>
</dbReference>
<dbReference type="GeneID" id="25287409"/>
<evidence type="ECO:0000313" key="7">
    <source>
        <dbReference type="Proteomes" id="UP000027920"/>
    </source>
</evidence>
<protein>
    <recommendedName>
        <fullName evidence="5">Zn(2)-C6 fungal-type domain-containing protein</fullName>
    </recommendedName>
</protein>
<dbReference type="SUPFAM" id="SSF57701">
    <property type="entry name" value="Zn2/Cys6 DNA-binding domain"/>
    <property type="match status" value="1"/>
</dbReference>
<accession>A0A072NUS7</accession>
<keyword evidence="2" id="KW-0238">DNA-binding</keyword>
<dbReference type="VEuPathDB" id="FungiDB:A1O9_12515"/>
<dbReference type="InterPro" id="IPR053175">
    <property type="entry name" value="DHMBA_Reg_Transcription_Factor"/>
</dbReference>
<gene>
    <name evidence="6" type="ORF">A1O9_12515</name>
</gene>
<feature type="domain" description="Zn(2)-C6 fungal-type" evidence="5">
    <location>
        <begin position="10"/>
        <end position="38"/>
    </location>
</feature>
<dbReference type="InterPro" id="IPR021858">
    <property type="entry name" value="Fun_TF"/>
</dbReference>
<organism evidence="6 7">
    <name type="scientific">Exophiala aquamarina CBS 119918</name>
    <dbReference type="NCBI Taxonomy" id="1182545"/>
    <lineage>
        <taxon>Eukaryota</taxon>
        <taxon>Fungi</taxon>
        <taxon>Dikarya</taxon>
        <taxon>Ascomycota</taxon>
        <taxon>Pezizomycotina</taxon>
        <taxon>Eurotiomycetes</taxon>
        <taxon>Chaetothyriomycetidae</taxon>
        <taxon>Chaetothyriales</taxon>
        <taxon>Herpotrichiellaceae</taxon>
        <taxon>Exophiala</taxon>
    </lineage>
</organism>
<sequence>MVYPGHPSRGCFACRRKKVKCDEAKPQCNRCTRVGKICPGYRADSELSFRFVKVLRSDDSSSNASSRSSPDRQFKNNGGALAIPGADFGFQDDSFSNGSQRAWETSNGDFDFQTPIIQPLLLPWAHLALPLFINLYSTSSVQDPKQGLLTFLPSLYANSNPGSPLHLAVSAATDANAVRKLTDLEAIHQARRTHVKALVAVQKAIEDPQEVTKDTTLCSLFILTLFEYISGDTMEAHGSHIAGYEALLDLRSRSTNHESQEYALDLSVATQIVVKHLRSRTAPKPRTIQILEGLDKSDPSTVAIQINLMVAQYNNQIDTLVEAAVQAEQAHPGAGTATPAMKLLYSSILHGEQLDSQAHTWPDTLAEPGYAYQPAMQPLSGWPGPFDVYTALGVANDWNMVRCARIMLLMSIVKCCRFLREASYGSVETEEAFERSKSKIATLLDDIVASLPYCLGRGDAKWNLPVSGIGTSGFALLWPTGILLRCPFARPEQKAKALEMIEYIGVSLGLQRALFLKENWERGVFR</sequence>
<dbReference type="PROSITE" id="PS00463">
    <property type="entry name" value="ZN2_CY6_FUNGAL_1"/>
    <property type="match status" value="1"/>
</dbReference>
<evidence type="ECO:0000256" key="1">
    <source>
        <dbReference type="ARBA" id="ARBA00023015"/>
    </source>
</evidence>
<comment type="caution">
    <text evidence="6">The sequence shown here is derived from an EMBL/GenBank/DDBJ whole genome shotgun (WGS) entry which is preliminary data.</text>
</comment>
<keyword evidence="4" id="KW-0539">Nucleus</keyword>
<dbReference type="GO" id="GO:0000981">
    <property type="term" value="F:DNA-binding transcription factor activity, RNA polymerase II-specific"/>
    <property type="evidence" value="ECO:0007669"/>
    <property type="project" value="InterPro"/>
</dbReference>
<proteinExistence type="predicted"/>
<dbReference type="Gene3D" id="4.10.240.10">
    <property type="entry name" value="Zn(2)-C6 fungal-type DNA-binding domain"/>
    <property type="match status" value="1"/>
</dbReference>
<dbReference type="Pfam" id="PF00172">
    <property type="entry name" value="Zn_clus"/>
    <property type="match status" value="1"/>
</dbReference>
<dbReference type="EMBL" id="AMGV01000024">
    <property type="protein sequence ID" value="KEF51366.1"/>
    <property type="molecule type" value="Genomic_DNA"/>
</dbReference>
<evidence type="ECO:0000256" key="2">
    <source>
        <dbReference type="ARBA" id="ARBA00023125"/>
    </source>
</evidence>